<evidence type="ECO:0000313" key="2">
    <source>
        <dbReference type="Proteomes" id="UP000036185"/>
    </source>
</evidence>
<reference evidence="1 2" key="1">
    <citation type="journal article" date="2014" name="Int. J. Syst. Evol. Microbiol.">
        <title>Draft Genome Sequence of Corynebacterium ulcerans FRC58, Isolated from the Bronchitic Aspiration of a Patient in France.</title>
        <authorList>
            <person name="Silva Ado S."/>
            <person name="Barauna R.A."/>
            <person name="de Sa P.C."/>
            <person name="das Gracas D.A."/>
            <person name="Carneiro A.R."/>
            <person name="Thouvenin M."/>
            <person name="Azevedo V."/>
            <person name="Badell E."/>
            <person name="Guiso N."/>
            <person name="da Silva A.L."/>
            <person name="Ramos R.T."/>
        </authorList>
    </citation>
    <scope>NUCLEOTIDE SEQUENCE [LARGE SCALE GENOMIC DNA]</scope>
    <source>
        <strain evidence="1 2">FRC58</strain>
    </source>
</reference>
<gene>
    <name evidence="1" type="ORF">CulFRC58_0301</name>
</gene>
<dbReference type="Proteomes" id="UP000036185">
    <property type="component" value="Chromosome"/>
</dbReference>
<dbReference type="EMBL" id="CP011913">
    <property type="protein sequence ID" value="AKN76155.1"/>
    <property type="molecule type" value="Genomic_DNA"/>
</dbReference>
<evidence type="ECO:0000313" key="1">
    <source>
        <dbReference type="EMBL" id="AKN76155.1"/>
    </source>
</evidence>
<organism evidence="1 2">
    <name type="scientific">Corynebacterium ulcerans FRC58</name>
    <dbReference type="NCBI Taxonomy" id="1408268"/>
    <lineage>
        <taxon>Bacteria</taxon>
        <taxon>Bacillati</taxon>
        <taxon>Actinomycetota</taxon>
        <taxon>Actinomycetes</taxon>
        <taxon>Mycobacteriales</taxon>
        <taxon>Corynebacteriaceae</taxon>
        <taxon>Corynebacterium</taxon>
    </lineage>
</organism>
<sequence>MIATLTVALVVTMLITVWLALQLANLSETIIDLVDASNDMDVELRAHALHIDDIYNEMTIPRPDYPALYLPRSKVNRKRDMTHALQESGIDIHLATCREDLLAAAPRFSGNSPLPKQTT</sequence>
<protein>
    <submittedName>
        <fullName evidence="1">Uncharacterized protein</fullName>
    </submittedName>
</protein>
<proteinExistence type="predicted"/>
<accession>A0ABM5TZ26</accession>
<dbReference type="RefSeq" id="WP_023635002.1">
    <property type="nucleotide sequence ID" value="NZ_CP011913.1"/>
</dbReference>
<keyword evidence="2" id="KW-1185">Reference proteome</keyword>
<name>A0ABM5TZ26_CORUL</name>